<sequence>MRPASFFALLAMCITVQALPIAFTLADVSAGTLTSEGLFSTALSPVATSSPVAPTDSVSDVNSTAAIPTASTTDTSSDPASTDNANGASQTDPSIASATDDGSSDASSTVVTDSSASPSSTATGDRATGTDSPTSSAAQPTSTSVSFDIPVVPPACLALASGAQTTSLPTSTIASTAFTTLPPSGSSSLSNNTIISTIASNATATPSVTGSSAVSALPTDVASNGTLSRRIAQDDLPAVAQAWQDLCLVSGGDIFTNEPCVQLAGVNGINALLAHADPCAQQDNADAMIDFAKSPGVTNSAALIANAVAYRQHPRNVLDISGVLPSTPFCQRAPRNAELAGVVNGQLDGLNAGIFGSVGVGLFAFGADGSCPFGQVPDDTTCTCS</sequence>
<gene>
    <name evidence="3" type="ORF">BN946_scf185002.g123</name>
</gene>
<dbReference type="EMBL" id="CCBP010000118">
    <property type="protein sequence ID" value="CDO72938.1"/>
    <property type="molecule type" value="Genomic_DNA"/>
</dbReference>
<dbReference type="Proteomes" id="UP000029665">
    <property type="component" value="Unassembled WGS sequence"/>
</dbReference>
<accession>A0A060SKJ3</accession>
<evidence type="ECO:0000313" key="4">
    <source>
        <dbReference type="Proteomes" id="UP000029665"/>
    </source>
</evidence>
<dbReference type="OMA" id="QAWQDLC"/>
<reference evidence="3" key="1">
    <citation type="submission" date="2014-01" db="EMBL/GenBank/DDBJ databases">
        <title>The genome of the white-rot fungus Pycnoporus cinnabarinus: a basidiomycete model with a versatile arsenal for lignocellulosic biomass breakdown.</title>
        <authorList>
            <person name="Levasseur A."/>
            <person name="Lomascolo A."/>
            <person name="Ruiz-Duenas F.J."/>
            <person name="Uzan E."/>
            <person name="Piumi F."/>
            <person name="Kues U."/>
            <person name="Ram A.F.J."/>
            <person name="Murat C."/>
            <person name="Haon M."/>
            <person name="Benoit I."/>
            <person name="Arfi Y."/>
            <person name="Chevret D."/>
            <person name="Drula E."/>
            <person name="Kwon M.J."/>
            <person name="Gouret P."/>
            <person name="Lesage-Meessen L."/>
            <person name="Lombard V."/>
            <person name="Mariette J."/>
            <person name="Noirot C."/>
            <person name="Park J."/>
            <person name="Patyshakuliyeva A."/>
            <person name="Wieneger R.A.B."/>
            <person name="Wosten H.A.B."/>
            <person name="Martin F."/>
            <person name="Coutinho P.M."/>
            <person name="de Vries R."/>
            <person name="Martinez A.T."/>
            <person name="Klopp C."/>
            <person name="Pontarotti P."/>
            <person name="Henrissat B."/>
            <person name="Record E."/>
        </authorList>
    </citation>
    <scope>NUCLEOTIDE SEQUENCE [LARGE SCALE GENOMIC DNA]</scope>
    <source>
        <strain evidence="3">BRFM137</strain>
    </source>
</reference>
<feature type="compositionally biased region" description="Polar residues" evidence="1">
    <location>
        <begin position="46"/>
        <end position="61"/>
    </location>
</feature>
<evidence type="ECO:0000313" key="3">
    <source>
        <dbReference type="EMBL" id="CDO72938.1"/>
    </source>
</evidence>
<comment type="caution">
    <text evidence="3">The sequence shown here is derived from an EMBL/GenBank/DDBJ whole genome shotgun (WGS) entry which is preliminary data.</text>
</comment>
<feature type="compositionally biased region" description="Low complexity" evidence="1">
    <location>
        <begin position="62"/>
        <end position="85"/>
    </location>
</feature>
<evidence type="ECO:0000256" key="2">
    <source>
        <dbReference type="SAM" id="SignalP"/>
    </source>
</evidence>
<dbReference type="OrthoDB" id="2797250at2759"/>
<feature type="compositionally biased region" description="Low complexity" evidence="1">
    <location>
        <begin position="96"/>
        <end position="144"/>
    </location>
</feature>
<dbReference type="STRING" id="5643.A0A060SKJ3"/>
<name>A0A060SKJ3_PYCCI</name>
<organism evidence="3 4">
    <name type="scientific">Pycnoporus cinnabarinus</name>
    <name type="common">Cinnabar-red polypore</name>
    <name type="synonym">Trametes cinnabarina</name>
    <dbReference type="NCBI Taxonomy" id="5643"/>
    <lineage>
        <taxon>Eukaryota</taxon>
        <taxon>Fungi</taxon>
        <taxon>Dikarya</taxon>
        <taxon>Basidiomycota</taxon>
        <taxon>Agaricomycotina</taxon>
        <taxon>Agaricomycetes</taxon>
        <taxon>Polyporales</taxon>
        <taxon>Polyporaceae</taxon>
        <taxon>Trametes</taxon>
    </lineage>
</organism>
<keyword evidence="2" id="KW-0732">Signal</keyword>
<dbReference type="AlphaFoldDB" id="A0A060SKJ3"/>
<proteinExistence type="predicted"/>
<keyword evidence="4" id="KW-1185">Reference proteome</keyword>
<dbReference type="HOGENOM" id="CLU_717941_0_0_1"/>
<feature type="signal peptide" evidence="2">
    <location>
        <begin position="1"/>
        <end position="18"/>
    </location>
</feature>
<protein>
    <submittedName>
        <fullName evidence="3">Uncharacterized protein</fullName>
    </submittedName>
</protein>
<feature type="chain" id="PRO_5001592307" evidence="2">
    <location>
        <begin position="19"/>
        <end position="385"/>
    </location>
</feature>
<feature type="region of interest" description="Disordered" evidence="1">
    <location>
        <begin position="46"/>
        <end position="144"/>
    </location>
</feature>
<evidence type="ECO:0000256" key="1">
    <source>
        <dbReference type="SAM" id="MobiDB-lite"/>
    </source>
</evidence>